<feature type="compositionally biased region" description="Basic and acidic residues" evidence="1">
    <location>
        <begin position="94"/>
        <end position="104"/>
    </location>
</feature>
<dbReference type="InterPro" id="IPR029044">
    <property type="entry name" value="Nucleotide-diphossugar_trans"/>
</dbReference>
<keyword evidence="2" id="KW-0808">Transferase</keyword>
<dbReference type="AlphaFoldDB" id="A0A2A9M6D6"/>
<dbReference type="Proteomes" id="UP000224006">
    <property type="component" value="Unassembled WGS sequence"/>
</dbReference>
<feature type="region of interest" description="Disordered" evidence="1">
    <location>
        <begin position="92"/>
        <end position="136"/>
    </location>
</feature>
<keyword evidence="3" id="KW-1185">Reference proteome</keyword>
<dbReference type="RefSeq" id="XP_029218047.1">
    <property type="nucleotide sequence ID" value="XM_029365563.1"/>
</dbReference>
<name>A0A2A9M6D6_BESBE</name>
<sequence>MLPRYAYATLLTDNSFYYGVEALLKSLEATKSQYPLLLLYTASVSKSTIKSLIHKRQAVYNGEQAPGKLAPQDEKEYDSCPAVTGSEDISCDVRASEPESKEGHQGALGKGDTPFDRDSKPKGNLDEHLSENEASESVLSKDGKICVIPRLVDPIPYPDNKKSKCHVPGWETCFTKLRLWEQSDFDVVVYVDADCIVLDCIDDLFFRQPLPAFAPDIFPPDKFNAGVVVLKPDAGEFEKMVSALAHLPSHDGSDTGFLNAYFASWYTSPAGARLPFRYNAQRTLYHMTYASQRGYWDAVRPIKILHFCSSPKPWEPAGKQTELEKLWWHVFLTGTIPVESDIV</sequence>
<accession>A0A2A9M6D6</accession>
<reference evidence="2 3" key="1">
    <citation type="submission" date="2017-09" db="EMBL/GenBank/DDBJ databases">
        <title>Genome sequencing of Besnoitia besnoiti strain Bb-Ger1.</title>
        <authorList>
            <person name="Schares G."/>
            <person name="Venepally P."/>
            <person name="Lorenzi H.A."/>
        </authorList>
    </citation>
    <scope>NUCLEOTIDE SEQUENCE [LARGE SCALE GENOMIC DNA]</scope>
    <source>
        <strain evidence="2 3">Bb-Ger1</strain>
    </source>
</reference>
<evidence type="ECO:0000313" key="3">
    <source>
        <dbReference type="Proteomes" id="UP000224006"/>
    </source>
</evidence>
<dbReference type="GO" id="GO:0016757">
    <property type="term" value="F:glycosyltransferase activity"/>
    <property type="evidence" value="ECO:0007669"/>
    <property type="project" value="InterPro"/>
</dbReference>
<dbReference type="VEuPathDB" id="ToxoDB:BESB_071900"/>
<dbReference type="GeneID" id="40312116"/>
<dbReference type="KEGG" id="bbes:BESB_071900"/>
<proteinExistence type="predicted"/>
<dbReference type="PANTHER" id="PTHR11183">
    <property type="entry name" value="GLYCOGENIN SUBFAMILY MEMBER"/>
    <property type="match status" value="1"/>
</dbReference>
<protein>
    <submittedName>
        <fullName evidence="2">Glycosyl transferase family 8 protein</fullName>
    </submittedName>
</protein>
<evidence type="ECO:0000256" key="1">
    <source>
        <dbReference type="SAM" id="MobiDB-lite"/>
    </source>
</evidence>
<dbReference type="EMBL" id="NWUJ01000007">
    <property type="protein sequence ID" value="PFH34038.1"/>
    <property type="molecule type" value="Genomic_DNA"/>
</dbReference>
<dbReference type="SUPFAM" id="SSF53448">
    <property type="entry name" value="Nucleotide-diphospho-sugar transferases"/>
    <property type="match status" value="1"/>
</dbReference>
<feature type="region of interest" description="Disordered" evidence="1">
    <location>
        <begin position="64"/>
        <end position="83"/>
    </location>
</feature>
<dbReference type="OrthoDB" id="2014201at2759"/>
<dbReference type="STRING" id="94643.A0A2A9M6D6"/>
<dbReference type="Gene3D" id="3.90.550.10">
    <property type="entry name" value="Spore Coat Polysaccharide Biosynthesis Protein SpsA, Chain A"/>
    <property type="match status" value="2"/>
</dbReference>
<dbReference type="Pfam" id="PF01501">
    <property type="entry name" value="Glyco_transf_8"/>
    <property type="match status" value="1"/>
</dbReference>
<feature type="compositionally biased region" description="Basic and acidic residues" evidence="1">
    <location>
        <begin position="113"/>
        <end position="131"/>
    </location>
</feature>
<dbReference type="InterPro" id="IPR050587">
    <property type="entry name" value="GNT1/Glycosyltrans_8"/>
</dbReference>
<dbReference type="InterPro" id="IPR002495">
    <property type="entry name" value="Glyco_trans_8"/>
</dbReference>
<gene>
    <name evidence="2" type="ORF">BESB_071900</name>
</gene>
<organism evidence="2 3">
    <name type="scientific">Besnoitia besnoiti</name>
    <name type="common">Apicomplexan protozoan</name>
    <dbReference type="NCBI Taxonomy" id="94643"/>
    <lineage>
        <taxon>Eukaryota</taxon>
        <taxon>Sar</taxon>
        <taxon>Alveolata</taxon>
        <taxon>Apicomplexa</taxon>
        <taxon>Conoidasida</taxon>
        <taxon>Coccidia</taxon>
        <taxon>Eucoccidiorida</taxon>
        <taxon>Eimeriorina</taxon>
        <taxon>Sarcocystidae</taxon>
        <taxon>Besnoitia</taxon>
    </lineage>
</organism>
<comment type="caution">
    <text evidence="2">The sequence shown here is derived from an EMBL/GenBank/DDBJ whole genome shotgun (WGS) entry which is preliminary data.</text>
</comment>
<evidence type="ECO:0000313" key="2">
    <source>
        <dbReference type="EMBL" id="PFH34038.1"/>
    </source>
</evidence>